<dbReference type="PROSITE" id="PS00094">
    <property type="entry name" value="C5_MTASE_1"/>
    <property type="match status" value="1"/>
</dbReference>
<dbReference type="PRINTS" id="PR00105">
    <property type="entry name" value="C5METTRFRASE"/>
</dbReference>
<evidence type="ECO:0000256" key="1">
    <source>
        <dbReference type="ARBA" id="ARBA00022603"/>
    </source>
</evidence>
<dbReference type="PANTHER" id="PTHR46098">
    <property type="entry name" value="TRNA (CYTOSINE(38)-C(5))-METHYLTRANSFERASE"/>
    <property type="match status" value="1"/>
</dbReference>
<dbReference type="GO" id="GO:0008168">
    <property type="term" value="F:methyltransferase activity"/>
    <property type="evidence" value="ECO:0007669"/>
    <property type="project" value="UniProtKB-KW"/>
</dbReference>
<keyword evidence="3" id="KW-0949">S-adenosyl-L-methionine</keyword>
<feature type="compositionally biased region" description="Basic and acidic residues" evidence="4">
    <location>
        <begin position="240"/>
        <end position="251"/>
    </location>
</feature>
<dbReference type="InterPro" id="IPR050750">
    <property type="entry name" value="C5-MTase"/>
</dbReference>
<dbReference type="AlphaFoldDB" id="A0A6M3KTH7"/>
<dbReference type="PANTHER" id="PTHR46098:SF1">
    <property type="entry name" value="TRNA (CYTOSINE(38)-C(5))-METHYLTRANSFERASE"/>
    <property type="match status" value="1"/>
</dbReference>
<dbReference type="EMBL" id="MT142532">
    <property type="protein sequence ID" value="QJA84608.1"/>
    <property type="molecule type" value="Genomic_DNA"/>
</dbReference>
<keyword evidence="2 6" id="KW-0808">Transferase</keyword>
<keyword evidence="1 6" id="KW-0489">Methyltransferase</keyword>
<name>A0A6M3KTH7_9ZZZZ</name>
<gene>
    <name evidence="6" type="ORF">MM415A00178_0018</name>
    <name evidence="5" type="ORF">MM415B00368_0018</name>
</gene>
<organism evidence="6">
    <name type="scientific">viral metagenome</name>
    <dbReference type="NCBI Taxonomy" id="1070528"/>
    <lineage>
        <taxon>unclassified sequences</taxon>
        <taxon>metagenomes</taxon>
        <taxon>organismal metagenomes</taxon>
    </lineage>
</organism>
<evidence type="ECO:0000256" key="2">
    <source>
        <dbReference type="ARBA" id="ARBA00022679"/>
    </source>
</evidence>
<evidence type="ECO:0000256" key="3">
    <source>
        <dbReference type="ARBA" id="ARBA00022691"/>
    </source>
</evidence>
<protein>
    <submittedName>
        <fullName evidence="6">Putative methyltransferase</fullName>
    </submittedName>
</protein>
<dbReference type="Gene3D" id="3.40.50.150">
    <property type="entry name" value="Vaccinia Virus protein VP39"/>
    <property type="match status" value="1"/>
</dbReference>
<dbReference type="InterPro" id="IPR018117">
    <property type="entry name" value="C5_DNA_meth_AS"/>
</dbReference>
<dbReference type="InterPro" id="IPR029063">
    <property type="entry name" value="SAM-dependent_MTases_sf"/>
</dbReference>
<proteinExistence type="predicted"/>
<dbReference type="SUPFAM" id="SSF53335">
    <property type="entry name" value="S-adenosyl-L-methionine-dependent methyltransferases"/>
    <property type="match status" value="1"/>
</dbReference>
<feature type="compositionally biased region" description="Basic and acidic residues" evidence="4">
    <location>
        <begin position="187"/>
        <end position="199"/>
    </location>
</feature>
<evidence type="ECO:0000313" key="6">
    <source>
        <dbReference type="EMBL" id="QJA84608.1"/>
    </source>
</evidence>
<evidence type="ECO:0000256" key="4">
    <source>
        <dbReference type="SAM" id="MobiDB-lite"/>
    </source>
</evidence>
<dbReference type="InterPro" id="IPR001525">
    <property type="entry name" value="C5_MeTfrase"/>
</dbReference>
<evidence type="ECO:0000313" key="5">
    <source>
        <dbReference type="EMBL" id="QJA65983.1"/>
    </source>
</evidence>
<feature type="compositionally biased region" description="Low complexity" evidence="4">
    <location>
        <begin position="213"/>
        <end position="230"/>
    </location>
</feature>
<dbReference type="EMBL" id="MT141547">
    <property type="protein sequence ID" value="QJA65983.1"/>
    <property type="molecule type" value="Genomic_DNA"/>
</dbReference>
<dbReference type="Pfam" id="PF00145">
    <property type="entry name" value="DNA_methylase"/>
    <property type="match status" value="1"/>
</dbReference>
<sequence>MIHVLDLFSGIGGFALGLERTSGFKTVAFCELDAYCRAVLRRHWPDVPCFEDVREVTHDATRSLGRIDLVCGGPPCQPISVAGKRKGSEDDRWLWPEAVRVVREVRPRWILFENPPAIRTLGVDGVLTELEALDYTCWPVVVGARAVGSPQGGRRINDGGRKRVWIVGRLANADSRGRGAEWSSGLLDREREASGDDCRAGLGDAAQGKRGIRSGPGREPGAAGGPSPRARMADACSEGLEGRTGESRDDGPECSTAQRGGGHWLADTDGIRREGTESIGQSEGEGESGSSYCCRWPAGRGQHQHPWEPSRTTSLAEMAQEETLKPLDLDADGIPVDLARWGRRVRRLEATAKARHSAVGNALIPQIVEVIGRAILAMEAS</sequence>
<dbReference type="GO" id="GO:0032259">
    <property type="term" value="P:methylation"/>
    <property type="evidence" value="ECO:0007669"/>
    <property type="project" value="UniProtKB-KW"/>
</dbReference>
<dbReference type="PROSITE" id="PS51679">
    <property type="entry name" value="SAM_MT_C5"/>
    <property type="match status" value="1"/>
</dbReference>
<reference evidence="6" key="1">
    <citation type="submission" date="2020-03" db="EMBL/GenBank/DDBJ databases">
        <title>The deep terrestrial virosphere.</title>
        <authorList>
            <person name="Holmfeldt K."/>
            <person name="Nilsson E."/>
            <person name="Simone D."/>
            <person name="Lopez-Fernandez M."/>
            <person name="Wu X."/>
            <person name="de Brujin I."/>
            <person name="Lundin D."/>
            <person name="Andersson A."/>
            <person name="Bertilsson S."/>
            <person name="Dopson M."/>
        </authorList>
    </citation>
    <scope>NUCLEOTIDE SEQUENCE</scope>
    <source>
        <strain evidence="6">MM415A00178</strain>
        <strain evidence="5">MM415B00368</strain>
    </source>
</reference>
<feature type="region of interest" description="Disordered" evidence="4">
    <location>
        <begin position="176"/>
        <end position="269"/>
    </location>
</feature>
<accession>A0A6M3KTH7</accession>